<reference evidence="2" key="1">
    <citation type="submission" date="2024-04" db="EMBL/GenBank/DDBJ databases">
        <authorList>
            <consortium name="Molecular Ecology Group"/>
        </authorList>
    </citation>
    <scope>NUCLEOTIDE SEQUENCE</scope>
</reference>
<dbReference type="EMBL" id="OZ034825">
    <property type="protein sequence ID" value="CAL1680913.1"/>
    <property type="molecule type" value="Genomic_DNA"/>
</dbReference>
<proteinExistence type="predicted"/>
<dbReference type="AlphaFoldDB" id="A0AAV2NLG8"/>
<evidence type="ECO:0008006" key="4">
    <source>
        <dbReference type="Google" id="ProtNLM"/>
    </source>
</evidence>
<sequence length="164" mass="18468">MQITKGSSSTPGTRIDQRRKSTKGGVGTRLFLDGSRRRKKKLSRAIVSNAEIINNNVRADPMYLNVIVNDTKLVMEIDTGSYATIISEKNKDKYFPSNEVKLTSNSLKAYGKVSLEHEGILDNLKVKLGDQETTLQMRVMEGKGPILIDRQWLKVFGHVIEFIK</sequence>
<evidence type="ECO:0000256" key="1">
    <source>
        <dbReference type="SAM" id="MobiDB-lite"/>
    </source>
</evidence>
<feature type="region of interest" description="Disordered" evidence="1">
    <location>
        <begin position="1"/>
        <end position="29"/>
    </location>
</feature>
<dbReference type="InterPro" id="IPR021109">
    <property type="entry name" value="Peptidase_aspartic_dom_sf"/>
</dbReference>
<gene>
    <name evidence="2" type="ORF">LPLAT_LOCUS6858</name>
</gene>
<organism evidence="2 3">
    <name type="scientific">Lasius platythorax</name>
    <dbReference type="NCBI Taxonomy" id="488582"/>
    <lineage>
        <taxon>Eukaryota</taxon>
        <taxon>Metazoa</taxon>
        <taxon>Ecdysozoa</taxon>
        <taxon>Arthropoda</taxon>
        <taxon>Hexapoda</taxon>
        <taxon>Insecta</taxon>
        <taxon>Pterygota</taxon>
        <taxon>Neoptera</taxon>
        <taxon>Endopterygota</taxon>
        <taxon>Hymenoptera</taxon>
        <taxon>Apocrita</taxon>
        <taxon>Aculeata</taxon>
        <taxon>Formicoidea</taxon>
        <taxon>Formicidae</taxon>
        <taxon>Formicinae</taxon>
        <taxon>Lasius</taxon>
        <taxon>Lasius</taxon>
    </lineage>
</organism>
<evidence type="ECO:0000313" key="3">
    <source>
        <dbReference type="Proteomes" id="UP001497644"/>
    </source>
</evidence>
<evidence type="ECO:0000313" key="2">
    <source>
        <dbReference type="EMBL" id="CAL1680913.1"/>
    </source>
</evidence>
<feature type="compositionally biased region" description="Polar residues" evidence="1">
    <location>
        <begin position="1"/>
        <end position="12"/>
    </location>
</feature>
<keyword evidence="3" id="KW-1185">Reference proteome</keyword>
<protein>
    <recommendedName>
        <fullName evidence="4">Peptidase A2 domain-containing protein</fullName>
    </recommendedName>
</protein>
<dbReference type="Proteomes" id="UP001497644">
    <property type="component" value="Chromosome 2"/>
</dbReference>
<accession>A0AAV2NLG8</accession>
<dbReference type="SUPFAM" id="SSF50630">
    <property type="entry name" value="Acid proteases"/>
    <property type="match status" value="1"/>
</dbReference>
<name>A0AAV2NLG8_9HYME</name>
<dbReference type="Gene3D" id="2.40.70.10">
    <property type="entry name" value="Acid Proteases"/>
    <property type="match status" value="1"/>
</dbReference>